<evidence type="ECO:0000313" key="3">
    <source>
        <dbReference type="Proteomes" id="UP001314229"/>
    </source>
</evidence>
<name>A0AAV1P6T3_SCOSC</name>
<feature type="compositionally biased region" description="Polar residues" evidence="1">
    <location>
        <begin position="416"/>
        <end position="434"/>
    </location>
</feature>
<feature type="region of interest" description="Disordered" evidence="1">
    <location>
        <begin position="149"/>
        <end position="206"/>
    </location>
</feature>
<accession>A0AAV1P6T3</accession>
<feature type="compositionally biased region" description="Basic and acidic residues" evidence="1">
    <location>
        <begin position="435"/>
        <end position="452"/>
    </location>
</feature>
<feature type="compositionally biased region" description="Polar residues" evidence="1">
    <location>
        <begin position="57"/>
        <end position="67"/>
    </location>
</feature>
<dbReference type="PANTHER" id="PTHR34648:SF7">
    <property type="entry name" value="SI:CH211-132B12.7"/>
    <property type="match status" value="1"/>
</dbReference>
<dbReference type="AlphaFoldDB" id="A0AAV1P6T3"/>
<protein>
    <submittedName>
        <fullName evidence="2">CLOCK-interacting pacemaker</fullName>
    </submittedName>
</protein>
<feature type="compositionally biased region" description="Polar residues" evidence="1">
    <location>
        <begin position="39"/>
        <end position="50"/>
    </location>
</feature>
<comment type="caution">
    <text evidence="2">The sequence shown here is derived from an EMBL/GenBank/DDBJ whole genome shotgun (WGS) entry which is preliminary data.</text>
</comment>
<dbReference type="Pfam" id="PF15800">
    <property type="entry name" value="CiPC"/>
    <property type="match status" value="1"/>
</dbReference>
<dbReference type="EMBL" id="CAWUFR010000103">
    <property type="protein sequence ID" value="CAK6967362.1"/>
    <property type="molecule type" value="Genomic_DNA"/>
</dbReference>
<dbReference type="GO" id="GO:0005634">
    <property type="term" value="C:nucleus"/>
    <property type="evidence" value="ECO:0007669"/>
    <property type="project" value="TreeGrafter"/>
</dbReference>
<feature type="region of interest" description="Disordered" evidence="1">
    <location>
        <begin position="1"/>
        <end position="105"/>
    </location>
</feature>
<organism evidence="2 3">
    <name type="scientific">Scomber scombrus</name>
    <name type="common">Atlantic mackerel</name>
    <name type="synonym">Scomber vernalis</name>
    <dbReference type="NCBI Taxonomy" id="13677"/>
    <lineage>
        <taxon>Eukaryota</taxon>
        <taxon>Metazoa</taxon>
        <taxon>Chordata</taxon>
        <taxon>Craniata</taxon>
        <taxon>Vertebrata</taxon>
        <taxon>Euteleostomi</taxon>
        <taxon>Actinopterygii</taxon>
        <taxon>Neopterygii</taxon>
        <taxon>Teleostei</taxon>
        <taxon>Neoteleostei</taxon>
        <taxon>Acanthomorphata</taxon>
        <taxon>Pelagiaria</taxon>
        <taxon>Scombriformes</taxon>
        <taxon>Scombridae</taxon>
        <taxon>Scomber</taxon>
    </lineage>
</organism>
<feature type="compositionally biased region" description="Polar residues" evidence="1">
    <location>
        <begin position="384"/>
        <end position="399"/>
    </location>
</feature>
<dbReference type="GO" id="GO:0045892">
    <property type="term" value="P:negative regulation of DNA-templated transcription"/>
    <property type="evidence" value="ECO:0007669"/>
    <property type="project" value="InterPro"/>
</dbReference>
<proteinExistence type="predicted"/>
<dbReference type="Proteomes" id="UP001314229">
    <property type="component" value="Unassembled WGS sequence"/>
</dbReference>
<feature type="compositionally biased region" description="Polar residues" evidence="1">
    <location>
        <begin position="76"/>
        <end position="104"/>
    </location>
</feature>
<dbReference type="GO" id="GO:0042754">
    <property type="term" value="P:negative regulation of circadian rhythm"/>
    <property type="evidence" value="ECO:0007669"/>
    <property type="project" value="InterPro"/>
</dbReference>
<feature type="region of interest" description="Disordered" evidence="1">
    <location>
        <begin position="384"/>
        <end position="461"/>
    </location>
</feature>
<evidence type="ECO:0000313" key="2">
    <source>
        <dbReference type="EMBL" id="CAK6967362.1"/>
    </source>
</evidence>
<dbReference type="InterPro" id="IPR031602">
    <property type="entry name" value="CIPC"/>
</dbReference>
<sequence length="461" mass="50751">MPKEEPSFSERSPCVTSSKNAKDKSNNSTMLAIRDTDGTDNSSVRGSCWSSEKDSGYSDNGSDWQQTDVEDHRGNRSQSRGSAETSQSDQSQEHGQGNSGNPTLMSAGCELSRIYVINNMPAMIQNRSQLLWRNRSRETGGAHMIQTASMQTNTQHHRPSSQKTNVTGKKISGTYLPILKSYPRIAPHPSKKQPDKTSSNDDSQNLSKRLCTKHESDHTPVTGNLLHQHLCKQPKLAVRTSGQPCASSTTDILSFSSPAAASSSMTSTSVSSQCTTSSFHATRGLHRNRITSTRHRRFLNTVEILKQSGLLDITLHTKELLRQSNATDRDIAQLRLHTELLCQAVRNPSCSLNGIMAWENLHRAMAESGRYPNLKIMQNLQTLSHPDSASKPESVTTGDASRPLTAEDSGMLQAPLLTTRSEPSQRCPVPQQSHTEQHREPEASKESSDKDTFMPPDSSTD</sequence>
<dbReference type="PANTHER" id="PTHR34648">
    <property type="entry name" value="CLOCK-INTERACTING PACEMAKER"/>
    <property type="match status" value="1"/>
</dbReference>
<reference evidence="2 3" key="1">
    <citation type="submission" date="2024-01" db="EMBL/GenBank/DDBJ databases">
        <authorList>
            <person name="Alioto T."/>
            <person name="Alioto T."/>
            <person name="Gomez Garrido J."/>
        </authorList>
    </citation>
    <scope>NUCLEOTIDE SEQUENCE [LARGE SCALE GENOMIC DNA]</scope>
</reference>
<evidence type="ECO:0000256" key="1">
    <source>
        <dbReference type="SAM" id="MobiDB-lite"/>
    </source>
</evidence>
<keyword evidence="3" id="KW-1185">Reference proteome</keyword>
<gene>
    <name evidence="2" type="ORF">FSCOSCO3_A001724</name>
</gene>